<accession>A0A9D4ZE41</accession>
<dbReference type="OrthoDB" id="1999749at2759"/>
<comment type="caution">
    <text evidence="1">The sequence shown here is derived from an EMBL/GenBank/DDBJ whole genome shotgun (WGS) entry which is preliminary data.</text>
</comment>
<name>A0A9D4ZE41_ADICA</name>
<evidence type="ECO:0000313" key="2">
    <source>
        <dbReference type="Proteomes" id="UP000886520"/>
    </source>
</evidence>
<keyword evidence="2" id="KW-1185">Reference proteome</keyword>
<dbReference type="AlphaFoldDB" id="A0A9D4ZE41"/>
<organism evidence="1 2">
    <name type="scientific">Adiantum capillus-veneris</name>
    <name type="common">Maidenhair fern</name>
    <dbReference type="NCBI Taxonomy" id="13818"/>
    <lineage>
        <taxon>Eukaryota</taxon>
        <taxon>Viridiplantae</taxon>
        <taxon>Streptophyta</taxon>
        <taxon>Embryophyta</taxon>
        <taxon>Tracheophyta</taxon>
        <taxon>Polypodiopsida</taxon>
        <taxon>Polypodiidae</taxon>
        <taxon>Polypodiales</taxon>
        <taxon>Pteridineae</taxon>
        <taxon>Pteridaceae</taxon>
        <taxon>Vittarioideae</taxon>
        <taxon>Adiantum</taxon>
    </lineage>
</organism>
<reference evidence="1" key="1">
    <citation type="submission" date="2021-01" db="EMBL/GenBank/DDBJ databases">
        <title>Adiantum capillus-veneris genome.</title>
        <authorList>
            <person name="Fang Y."/>
            <person name="Liao Q."/>
        </authorList>
    </citation>
    <scope>NUCLEOTIDE SEQUENCE</scope>
    <source>
        <strain evidence="1">H3</strain>
        <tissue evidence="1">Leaf</tissue>
    </source>
</reference>
<proteinExistence type="predicted"/>
<evidence type="ECO:0000313" key="1">
    <source>
        <dbReference type="EMBL" id="KAI5070045.1"/>
    </source>
</evidence>
<dbReference type="EMBL" id="JABFUD020000014">
    <property type="protein sequence ID" value="KAI5070045.1"/>
    <property type="molecule type" value="Genomic_DNA"/>
</dbReference>
<gene>
    <name evidence="1" type="ORF">GOP47_0014388</name>
</gene>
<protein>
    <submittedName>
        <fullName evidence="1">Uncharacterized protein</fullName>
    </submittedName>
</protein>
<dbReference type="Proteomes" id="UP000886520">
    <property type="component" value="Chromosome 14"/>
</dbReference>
<sequence length="180" mass="20976">MWTEPRTHNEAQQVFLINLSFSASKLAANCWHKDPQFWLARMEQLSCKEDVTMPQDIEKRFQHLVNEWFSFQKRAGFLGSSKEVLFSNLTANQYHIDSCPLAMDCAKEPQAPCIVTEVEVRNCVCTLEEQAVGKEYKEYREVSESCLTSTRCAPRKIEMRMKQPIRNSKVSRGRHRTQLQ</sequence>